<comment type="cofactor">
    <cofactor evidence="1">
        <name>Zn(2+)</name>
        <dbReference type="ChEBI" id="CHEBI:29105"/>
    </cofactor>
</comment>
<dbReference type="RefSeq" id="WP_197312365.1">
    <property type="nucleotide sequence ID" value="NZ_JADZLT010000054.1"/>
</dbReference>
<dbReference type="Gene3D" id="2.40.50.100">
    <property type="match status" value="1"/>
</dbReference>
<dbReference type="InterPro" id="IPR055438">
    <property type="entry name" value="AstE_AspA_cat"/>
</dbReference>
<keyword evidence="3" id="KW-0378">Hydrolase</keyword>
<dbReference type="GO" id="GO:0016788">
    <property type="term" value="F:hydrolase activity, acting on ester bonds"/>
    <property type="evidence" value="ECO:0007669"/>
    <property type="project" value="InterPro"/>
</dbReference>
<dbReference type="AlphaFoldDB" id="A0A931MZR1"/>
<comment type="caution">
    <text evidence="6">The sequence shown here is derived from an EMBL/GenBank/DDBJ whole genome shotgun (WGS) entry which is preliminary data.</text>
</comment>
<evidence type="ECO:0000259" key="5">
    <source>
        <dbReference type="Pfam" id="PF24827"/>
    </source>
</evidence>
<dbReference type="InterPro" id="IPR053138">
    <property type="entry name" value="N-alpha-Ac-DABA_deacetylase"/>
</dbReference>
<evidence type="ECO:0000313" key="7">
    <source>
        <dbReference type="Proteomes" id="UP000631694"/>
    </source>
</evidence>
<dbReference type="PANTHER" id="PTHR37326:SF1">
    <property type="entry name" value="BLL3975 PROTEIN"/>
    <property type="match status" value="1"/>
</dbReference>
<accession>A0A931MZR1</accession>
<evidence type="ECO:0000256" key="3">
    <source>
        <dbReference type="ARBA" id="ARBA00022801"/>
    </source>
</evidence>
<evidence type="ECO:0000313" key="6">
    <source>
        <dbReference type="EMBL" id="MBH0239275.1"/>
    </source>
</evidence>
<keyword evidence="2" id="KW-0479">Metal-binding</keyword>
<dbReference type="GO" id="GO:0046872">
    <property type="term" value="F:metal ion binding"/>
    <property type="evidence" value="ECO:0007669"/>
    <property type="project" value="UniProtKB-KW"/>
</dbReference>
<dbReference type="Gene3D" id="3.40.630.10">
    <property type="entry name" value="Zn peptidases"/>
    <property type="match status" value="2"/>
</dbReference>
<dbReference type="EMBL" id="JADZLT010000054">
    <property type="protein sequence ID" value="MBH0239275.1"/>
    <property type="molecule type" value="Genomic_DNA"/>
</dbReference>
<keyword evidence="4" id="KW-0862">Zinc</keyword>
<name>A0A931MZR1_9HYPH</name>
<evidence type="ECO:0000256" key="1">
    <source>
        <dbReference type="ARBA" id="ARBA00001947"/>
    </source>
</evidence>
<evidence type="ECO:0000256" key="4">
    <source>
        <dbReference type="ARBA" id="ARBA00022833"/>
    </source>
</evidence>
<gene>
    <name evidence="6" type="ORF">I5731_15740</name>
</gene>
<dbReference type="PANTHER" id="PTHR37326">
    <property type="entry name" value="BLL3975 PROTEIN"/>
    <property type="match status" value="1"/>
</dbReference>
<feature type="domain" description="Succinylglutamate desuccinylase/Aspartoacylase catalytic" evidence="5">
    <location>
        <begin position="31"/>
        <end position="195"/>
    </location>
</feature>
<evidence type="ECO:0000256" key="2">
    <source>
        <dbReference type="ARBA" id="ARBA00022723"/>
    </source>
</evidence>
<dbReference type="Proteomes" id="UP000631694">
    <property type="component" value="Unassembled WGS sequence"/>
</dbReference>
<protein>
    <submittedName>
        <fullName evidence="6">Succinylglutamate desuccinylase/aspartoacylase family protein</fullName>
    </submittedName>
</protein>
<keyword evidence="7" id="KW-1185">Reference proteome</keyword>
<dbReference type="Pfam" id="PF24827">
    <property type="entry name" value="AstE_AspA_cat"/>
    <property type="match status" value="1"/>
</dbReference>
<organism evidence="6 7">
    <name type="scientific">Methylobrevis albus</name>
    <dbReference type="NCBI Taxonomy" id="2793297"/>
    <lineage>
        <taxon>Bacteria</taxon>
        <taxon>Pseudomonadati</taxon>
        <taxon>Pseudomonadota</taxon>
        <taxon>Alphaproteobacteria</taxon>
        <taxon>Hyphomicrobiales</taxon>
        <taxon>Pleomorphomonadaceae</taxon>
        <taxon>Methylobrevis</taxon>
    </lineage>
</organism>
<reference evidence="6" key="1">
    <citation type="submission" date="2020-12" db="EMBL/GenBank/DDBJ databases">
        <title>Methylobrevis albus sp. nov., isolated from fresh water lack sediment.</title>
        <authorList>
            <person name="Zou Q."/>
        </authorList>
    </citation>
    <scope>NUCLEOTIDE SEQUENCE</scope>
    <source>
        <strain evidence="6">L22</strain>
    </source>
</reference>
<proteinExistence type="predicted"/>
<sequence>MLKSIETIRGDSQGLAYQFPVLRFDGTDPAAPSAYLQAALHADELPGTAAIDALMPKLRAAEAEGRIRGRITVVPVANPIGAAQYLYGDHQGRYHTGTRVNFNRDFPLLPTPDTAGLPDDAALLPADARLKARLVALSMGHDIVLDLHCDDEGLDYLYIHAALWPQMADLATDLGARAVLLWEGSSDAAFEEAALHPYLQMSPDADGLDRRVVTTVEFRGRADVDPRLAATAGEGLYRFLVHRGVVADAAVAAAAPWDGVAVPLENVEMLRAPVAGPVLYHVAPGDQVAAGDRLATILHAPGEEGGRTDLFAPQDGLILTRRTVRTIRPGEDLLKLLGARASADARPGALED</sequence>
<dbReference type="SUPFAM" id="SSF53187">
    <property type="entry name" value="Zn-dependent exopeptidases"/>
    <property type="match status" value="1"/>
</dbReference>